<dbReference type="SUPFAM" id="SSF51735">
    <property type="entry name" value="NAD(P)-binding Rossmann-fold domains"/>
    <property type="match status" value="1"/>
</dbReference>
<dbReference type="PANTHER" id="PTHR43333:SF1">
    <property type="entry name" value="D-ISOMER SPECIFIC 2-HYDROXYACID DEHYDROGENASE NAD-BINDING DOMAIN-CONTAINING PROTEIN"/>
    <property type="match status" value="1"/>
</dbReference>
<dbReference type="Pfam" id="PF02826">
    <property type="entry name" value="2-Hacid_dh_C"/>
    <property type="match status" value="1"/>
</dbReference>
<dbReference type="Pfam" id="PF00389">
    <property type="entry name" value="2-Hacid_dh"/>
    <property type="match status" value="1"/>
</dbReference>
<reference evidence="8" key="1">
    <citation type="submission" date="2016-10" db="EMBL/GenBank/DDBJ databases">
        <authorList>
            <person name="Varghese N."/>
            <person name="Submissions S."/>
        </authorList>
    </citation>
    <scope>NUCLEOTIDE SEQUENCE [LARGE SCALE GENOMIC DNA]</scope>
    <source>
        <strain evidence="8">DSM 4771</strain>
    </source>
</reference>
<keyword evidence="2 4" id="KW-0560">Oxidoreductase</keyword>
<keyword evidence="8" id="KW-1185">Reference proteome</keyword>
<dbReference type="OrthoDB" id="9805416at2"/>
<dbReference type="STRING" id="86666.SAMN04490247_3329"/>
<evidence type="ECO:0000256" key="3">
    <source>
        <dbReference type="ARBA" id="ARBA00023027"/>
    </source>
</evidence>
<dbReference type="SUPFAM" id="SSF52283">
    <property type="entry name" value="Formate/glycerate dehydrogenase catalytic domain-like"/>
    <property type="match status" value="1"/>
</dbReference>
<dbReference type="GO" id="GO:0051287">
    <property type="term" value="F:NAD binding"/>
    <property type="evidence" value="ECO:0007669"/>
    <property type="project" value="InterPro"/>
</dbReference>
<dbReference type="InterPro" id="IPR006139">
    <property type="entry name" value="D-isomer_2_OHA_DH_cat_dom"/>
</dbReference>
<proteinExistence type="inferred from homology"/>
<dbReference type="RefSeq" id="WP_093194947.1">
    <property type="nucleotide sequence ID" value="NZ_FNEV01000019.1"/>
</dbReference>
<feature type="domain" description="D-isomer specific 2-hydroxyacid dehydrogenase NAD-binding" evidence="6">
    <location>
        <begin position="105"/>
        <end position="279"/>
    </location>
</feature>
<gene>
    <name evidence="7" type="ORF">SAMN04490247_3329</name>
</gene>
<dbReference type="AlphaFoldDB" id="A0A1G8WU36"/>
<feature type="domain" description="D-isomer specific 2-hydroxyacid dehydrogenase catalytic" evidence="5">
    <location>
        <begin position="6"/>
        <end position="310"/>
    </location>
</feature>
<evidence type="ECO:0000313" key="7">
    <source>
        <dbReference type="EMBL" id="SDJ81889.1"/>
    </source>
</evidence>
<evidence type="ECO:0000256" key="1">
    <source>
        <dbReference type="ARBA" id="ARBA00005854"/>
    </source>
</evidence>
<evidence type="ECO:0000313" key="8">
    <source>
        <dbReference type="Proteomes" id="UP000199225"/>
    </source>
</evidence>
<accession>A0A1G8WU36</accession>
<name>A0A1G8WU36_9BACI</name>
<dbReference type="Gene3D" id="3.40.50.720">
    <property type="entry name" value="NAD(P)-binding Rossmann-like Domain"/>
    <property type="match status" value="2"/>
</dbReference>
<evidence type="ECO:0000256" key="2">
    <source>
        <dbReference type="ARBA" id="ARBA00023002"/>
    </source>
</evidence>
<dbReference type="PANTHER" id="PTHR43333">
    <property type="entry name" value="2-HACID_DH_C DOMAIN-CONTAINING PROTEIN"/>
    <property type="match status" value="1"/>
</dbReference>
<dbReference type="CDD" id="cd05300">
    <property type="entry name" value="2-Hacid_dh_1"/>
    <property type="match status" value="1"/>
</dbReference>
<dbReference type="InterPro" id="IPR006140">
    <property type="entry name" value="D-isomer_DH_NAD-bd"/>
</dbReference>
<protein>
    <submittedName>
        <fullName evidence="7">Phosphoglycerate dehydrogenase</fullName>
    </submittedName>
</protein>
<evidence type="ECO:0000259" key="5">
    <source>
        <dbReference type="Pfam" id="PF00389"/>
    </source>
</evidence>
<evidence type="ECO:0000256" key="4">
    <source>
        <dbReference type="RuleBase" id="RU003719"/>
    </source>
</evidence>
<dbReference type="FunFam" id="3.40.50.720:FF:000363">
    <property type="entry name" value="D-isomer specific 2-hydroxyacid dehydrogenase"/>
    <property type="match status" value="1"/>
</dbReference>
<dbReference type="GO" id="GO:0016616">
    <property type="term" value="F:oxidoreductase activity, acting on the CH-OH group of donors, NAD or NADP as acceptor"/>
    <property type="evidence" value="ECO:0007669"/>
    <property type="project" value="InterPro"/>
</dbReference>
<dbReference type="InterPro" id="IPR036291">
    <property type="entry name" value="NAD(P)-bd_dom_sf"/>
</dbReference>
<organism evidence="7 8">
    <name type="scientific">Salimicrobium halophilum</name>
    <dbReference type="NCBI Taxonomy" id="86666"/>
    <lineage>
        <taxon>Bacteria</taxon>
        <taxon>Bacillati</taxon>
        <taxon>Bacillota</taxon>
        <taxon>Bacilli</taxon>
        <taxon>Bacillales</taxon>
        <taxon>Bacillaceae</taxon>
        <taxon>Salimicrobium</taxon>
    </lineage>
</organism>
<evidence type="ECO:0000259" key="6">
    <source>
        <dbReference type="Pfam" id="PF02826"/>
    </source>
</evidence>
<keyword evidence="3" id="KW-0520">NAD</keyword>
<dbReference type="Proteomes" id="UP000199225">
    <property type="component" value="Unassembled WGS sequence"/>
</dbReference>
<dbReference type="EMBL" id="FNEV01000019">
    <property type="protein sequence ID" value="SDJ81889.1"/>
    <property type="molecule type" value="Genomic_DNA"/>
</dbReference>
<sequence length="316" mass="35792">MKVLSVLKRIPEELKQSLESNFPSVEFRYCHGMKEGEAYLEEADILLTYGEDLNEERIEKAGRLKWIMVMSAGMDLMPFRAIEAKGILVTNVRGIHAKPMAEYAIGMFLQVAKRAKVLQQQEARSEWNRRLDFQELNDRTMTILGTGAIASETARLAKAFGMTTNGVSKSGRAKEHFDHVYSVEELHVPLEKGDYVAAVLPSTEDTSGLLKEEHFQTMPEHAVFLNMGRGDLVATDVILDAVRKGEIAHAVLDVMEEEPLPEEHPFWKEEAITVTPHISGITSRYLPRGFEIFEKNLHAYLNEQSMENIIDPERGY</sequence>
<comment type="similarity">
    <text evidence="1 4">Belongs to the D-isomer specific 2-hydroxyacid dehydrogenase family.</text>
</comment>